<protein>
    <submittedName>
        <fullName evidence="1">Uncharacterized protein</fullName>
    </submittedName>
</protein>
<sequence>MLLIAQASQDEILAAFAALPVPEDSVQGWSVGPTAPSGWTAARVEEEAALPESWDLVVLGEVGDPRVVRVRAGGTEQRFVWDAHDASIPAEAPAAISATLRMPEVAEPFRLALEEHLLGETTAEEEDLALSQVAEAVHGEASGLPELGDFTERDVLLDRGDAERRRGLAEEFARDGGRWVLTEIGGDWFTVHDPDAPGLGPGALDLDSAPGADRPVLQLSRGGGSGVVLEDRDDLLEAIHWNSVWVEQFDDTAERSAACDALAAAFGPVTGQQRLRELCRAHDVDGDPLAQLLELLNIPRAALLVLDGDPSAPEPLAVEAPGGLLGGLKRLFGGRR</sequence>
<dbReference type="RefSeq" id="WP_096798969.1">
    <property type="nucleotide sequence ID" value="NZ_CP023564.1"/>
</dbReference>
<dbReference type="Proteomes" id="UP000217889">
    <property type="component" value="Chromosome"/>
</dbReference>
<evidence type="ECO:0000313" key="2">
    <source>
        <dbReference type="Proteomes" id="UP000217889"/>
    </source>
</evidence>
<keyword evidence="2" id="KW-1185">Reference proteome</keyword>
<proteinExistence type="predicted"/>
<organism evidence="1 2">
    <name type="scientific">Brachybacterium ginsengisoli</name>
    <dbReference type="NCBI Taxonomy" id="1331682"/>
    <lineage>
        <taxon>Bacteria</taxon>
        <taxon>Bacillati</taxon>
        <taxon>Actinomycetota</taxon>
        <taxon>Actinomycetes</taxon>
        <taxon>Micrococcales</taxon>
        <taxon>Dermabacteraceae</taxon>
        <taxon>Brachybacterium</taxon>
    </lineage>
</organism>
<dbReference type="EMBL" id="CP023564">
    <property type="protein sequence ID" value="ATG54502.1"/>
    <property type="molecule type" value="Genomic_DNA"/>
</dbReference>
<name>A0A291GWH9_9MICO</name>
<gene>
    <name evidence="1" type="ORF">CFK41_06775</name>
</gene>
<evidence type="ECO:0000313" key="1">
    <source>
        <dbReference type="EMBL" id="ATG54502.1"/>
    </source>
</evidence>
<dbReference type="OrthoDB" id="5139836at2"/>
<accession>A0A291GWH9</accession>
<reference evidence="1 2" key="1">
    <citation type="journal article" date="2014" name="Int. J. Syst. Evol. Microbiol.">
        <title>Brachybacterium ginsengisoli sp. nov., isolated from soil of a ginseng field.</title>
        <authorList>
            <person name="Hoang V.A."/>
            <person name="Kim Y.J."/>
            <person name="Nguyen N.L."/>
            <person name="Yang D.C."/>
        </authorList>
    </citation>
    <scope>NUCLEOTIDE SEQUENCE [LARGE SCALE GENOMIC DNA]</scope>
    <source>
        <strain evidence="1 2">DCY80</strain>
    </source>
</reference>
<dbReference type="AlphaFoldDB" id="A0A291GWH9"/>
<dbReference type="KEGG" id="bgg:CFK41_06775"/>